<dbReference type="Pfam" id="PF07369">
    <property type="entry name" value="DUF1488"/>
    <property type="match status" value="1"/>
</dbReference>
<organism evidence="1 2">
    <name type="scientific">Paraburkholderia silvatlantica</name>
    <dbReference type="NCBI Taxonomy" id="321895"/>
    <lineage>
        <taxon>Bacteria</taxon>
        <taxon>Pseudomonadati</taxon>
        <taxon>Pseudomonadota</taxon>
        <taxon>Betaproteobacteria</taxon>
        <taxon>Burkholderiales</taxon>
        <taxon>Burkholderiaceae</taxon>
        <taxon>Paraburkholderia</taxon>
    </lineage>
</organism>
<keyword evidence="2" id="KW-1185">Reference proteome</keyword>
<accession>A0ABR6FJQ3</accession>
<gene>
    <name evidence="1" type="ORF">FHX59_002069</name>
</gene>
<protein>
    <submittedName>
        <fullName evidence="1">Uncharacterized protein</fullName>
    </submittedName>
</protein>
<proteinExistence type="predicted"/>
<dbReference type="InterPro" id="IPR036692">
    <property type="entry name" value="Shew3726-like_sf"/>
</dbReference>
<name>A0ABR6FJQ3_9BURK</name>
<dbReference type="EMBL" id="JACHVZ010000005">
    <property type="protein sequence ID" value="MBB2927649.1"/>
    <property type="molecule type" value="Genomic_DNA"/>
</dbReference>
<dbReference type="RefSeq" id="WP_165822745.1">
    <property type="nucleotide sequence ID" value="NZ_JACHVZ010000005.1"/>
</dbReference>
<dbReference type="InterPro" id="IPR009962">
    <property type="entry name" value="DUF1488"/>
</dbReference>
<evidence type="ECO:0000313" key="2">
    <source>
        <dbReference type="Proteomes" id="UP000533533"/>
    </source>
</evidence>
<dbReference type="Proteomes" id="UP000533533">
    <property type="component" value="Unassembled WGS sequence"/>
</dbReference>
<dbReference type="SUPFAM" id="SSF160272">
    <property type="entry name" value="Shew3726-like"/>
    <property type="match status" value="1"/>
</dbReference>
<dbReference type="Gene3D" id="3.30.160.140">
    <property type="entry name" value="Shew3726-like"/>
    <property type="match status" value="1"/>
</dbReference>
<sequence>MLTVNDLGIDFISIGNPRCALSDFIRLARNTGCWKAGPEVTEVAIVLIQFPDEDAFYYAYGAIRYRAVVDGTWVMCEISPEALEDYFRAHAGRAGLLAAFSAHRKEIESITRQILPHRISAGRCQIFLRDCLYKPGKNETDIGHNRENVEATRRDEMAITSACLLT</sequence>
<evidence type="ECO:0000313" key="1">
    <source>
        <dbReference type="EMBL" id="MBB2927649.1"/>
    </source>
</evidence>
<comment type="caution">
    <text evidence="1">The sequence shown here is derived from an EMBL/GenBank/DDBJ whole genome shotgun (WGS) entry which is preliminary data.</text>
</comment>
<reference evidence="1 2" key="1">
    <citation type="submission" date="2020-08" db="EMBL/GenBank/DDBJ databases">
        <title>Genomic Encyclopedia of Type Strains, Phase IV (KMG-V): Genome sequencing to study the core and pangenomes of soil and plant-associated prokaryotes.</title>
        <authorList>
            <person name="Whitman W."/>
        </authorList>
    </citation>
    <scope>NUCLEOTIDE SEQUENCE [LARGE SCALE GENOMIC DNA]</scope>
    <source>
        <strain evidence="1 2">SRMrh-85</strain>
    </source>
</reference>